<dbReference type="PROSITE" id="PS51841">
    <property type="entry name" value="LTD"/>
    <property type="match status" value="1"/>
</dbReference>
<proteinExistence type="predicted"/>
<evidence type="ECO:0000259" key="2">
    <source>
        <dbReference type="PROSITE" id="PS51841"/>
    </source>
</evidence>
<dbReference type="Gene3D" id="2.60.40.1260">
    <property type="entry name" value="Lamin Tail domain"/>
    <property type="match status" value="1"/>
</dbReference>
<feature type="domain" description="LTD" evidence="2">
    <location>
        <begin position="395"/>
        <end position="505"/>
    </location>
</feature>
<gene>
    <name evidence="3" type="ORF">DU55_04225</name>
</gene>
<sequence length="505" mass="54611">MRWIFGLIFILIVFAGINSGIKDFSPAEEIQQDTRQPVVHQTREADLTKTDTRAEVADGIESGQYRGLESNGLSDSTSDSTSDNSPADAGPANGKKQTDKNLIVHFIDVGQGDSILLEYDGRSMLVDAGERGQGSGVSAYLYEQDISGLDYVVATHPHSDHIGGMEEVINNFQVGLFIDSGFPHTTKTYENMLTTIDEKDIPFKIAKRGEKIEFGPAVDVELLNPGPEYSDDLNENSIVLKVSYGEVSFLFMGDAGIETEEEIINTGYDLDSDILKVGHHASRSGSGEKFISAVSPEISIIEVGERNDYGHPHPEVLERLQRTSRVYRTDLDGSIMVTTDGSTYTVITQKAGSGEEAAITGTAVSGDGSPSASMVTRRAGSEGVGSEASEPEGIGPGMNGISSSVESTVYVSDLSLRDEWIEITNRGSSPVSLKGWKIEDESSKHTYTFPSYTLDSQATVTLYTGKGTDTATEIFWGSGNPIWNNDGDTAYLYNDNGNLVDLLER</sequence>
<dbReference type="CDD" id="cd07731">
    <property type="entry name" value="ComA-like_MBL-fold"/>
    <property type="match status" value="1"/>
</dbReference>
<evidence type="ECO:0000313" key="4">
    <source>
        <dbReference type="Proteomes" id="UP000034817"/>
    </source>
</evidence>
<dbReference type="Pfam" id="PF00753">
    <property type="entry name" value="Lactamase_B"/>
    <property type="match status" value="1"/>
</dbReference>
<accession>A0A0F8I183</accession>
<dbReference type="Proteomes" id="UP000034817">
    <property type="component" value="Unassembled WGS sequence"/>
</dbReference>
<dbReference type="Gene3D" id="3.60.15.10">
    <property type="entry name" value="Ribonuclease Z/Hydroxyacylglutathione hydrolase-like"/>
    <property type="match status" value="1"/>
</dbReference>
<dbReference type="PANTHER" id="PTHR30619">
    <property type="entry name" value="DNA INTERNALIZATION/COMPETENCE PROTEIN COMEC/REC2"/>
    <property type="match status" value="1"/>
</dbReference>
<dbReference type="EMBL" id="JJPP01000013">
    <property type="protein sequence ID" value="KKG83662.1"/>
    <property type="molecule type" value="Genomic_DNA"/>
</dbReference>
<feature type="compositionally biased region" description="Low complexity" evidence="1">
    <location>
        <begin position="74"/>
        <end position="85"/>
    </location>
</feature>
<dbReference type="InterPro" id="IPR036866">
    <property type="entry name" value="RibonucZ/Hydroxyglut_hydro"/>
</dbReference>
<feature type="region of interest" description="Disordered" evidence="1">
    <location>
        <begin position="361"/>
        <end position="401"/>
    </location>
</feature>
<dbReference type="SMART" id="SM00849">
    <property type="entry name" value="Lactamase_B"/>
    <property type="match status" value="1"/>
</dbReference>
<reference evidence="3 4" key="1">
    <citation type="journal article" date="2015" name="ISME J.">
        <title>Genomic and phenotypic differentiation among Methanosarcina mazei populations from Columbia River sediment.</title>
        <authorList>
            <person name="Youngblut N.D."/>
            <person name="Wirth J.S."/>
            <person name="Henriksen J.R."/>
            <person name="Smith M."/>
            <person name="Simon H."/>
            <person name="Metcalf W.W."/>
            <person name="Whitaker R.J."/>
        </authorList>
    </citation>
    <scope>NUCLEOTIDE SEQUENCE [LARGE SCALE GENOMIC DNA]</scope>
    <source>
        <strain evidence="3 4">3.H.A.2.4</strain>
    </source>
</reference>
<evidence type="ECO:0000256" key="1">
    <source>
        <dbReference type="SAM" id="MobiDB-lite"/>
    </source>
</evidence>
<evidence type="ECO:0000313" key="3">
    <source>
        <dbReference type="EMBL" id="KKG83662.1"/>
    </source>
</evidence>
<dbReference type="PANTHER" id="PTHR30619:SF7">
    <property type="entry name" value="BETA-LACTAMASE DOMAIN PROTEIN"/>
    <property type="match status" value="1"/>
</dbReference>
<dbReference type="InterPro" id="IPR052159">
    <property type="entry name" value="Competence_DNA_uptake"/>
</dbReference>
<feature type="compositionally biased region" description="Basic and acidic residues" evidence="1">
    <location>
        <begin position="41"/>
        <end position="56"/>
    </location>
</feature>
<dbReference type="InterPro" id="IPR035681">
    <property type="entry name" value="ComA-like_MBL"/>
</dbReference>
<feature type="region of interest" description="Disordered" evidence="1">
    <location>
        <begin position="31"/>
        <end position="96"/>
    </location>
</feature>
<dbReference type="InterPro" id="IPR001279">
    <property type="entry name" value="Metallo-B-lactamas"/>
</dbReference>
<dbReference type="AlphaFoldDB" id="A0A0F8I183"/>
<dbReference type="Pfam" id="PF00932">
    <property type="entry name" value="LTD"/>
    <property type="match status" value="1"/>
</dbReference>
<dbReference type="InterPro" id="IPR036415">
    <property type="entry name" value="Lamin_tail_dom_sf"/>
</dbReference>
<dbReference type="PATRIC" id="fig|2209.72.peg.925"/>
<protein>
    <submittedName>
        <fullName evidence="3">Beta-lactamase</fullName>
    </submittedName>
</protein>
<dbReference type="InterPro" id="IPR001322">
    <property type="entry name" value="Lamin_tail_dom"/>
</dbReference>
<dbReference type="SUPFAM" id="SSF56281">
    <property type="entry name" value="Metallo-hydrolase/oxidoreductase"/>
    <property type="match status" value="1"/>
</dbReference>
<dbReference type="SUPFAM" id="SSF74853">
    <property type="entry name" value="Lamin A/C globular tail domain"/>
    <property type="match status" value="1"/>
</dbReference>
<name>A0A0F8I183_METMZ</name>
<organism evidence="3 4">
    <name type="scientific">Methanosarcina mazei</name>
    <name type="common">Methanosarcina frisia</name>
    <dbReference type="NCBI Taxonomy" id="2209"/>
    <lineage>
        <taxon>Archaea</taxon>
        <taxon>Methanobacteriati</taxon>
        <taxon>Methanobacteriota</taxon>
        <taxon>Stenosarchaea group</taxon>
        <taxon>Methanomicrobia</taxon>
        <taxon>Methanosarcinales</taxon>
        <taxon>Methanosarcinaceae</taxon>
        <taxon>Methanosarcina</taxon>
    </lineage>
</organism>
<comment type="caution">
    <text evidence="3">The sequence shown here is derived from an EMBL/GenBank/DDBJ whole genome shotgun (WGS) entry which is preliminary data.</text>
</comment>